<feature type="compositionally biased region" description="Basic and acidic residues" evidence="1">
    <location>
        <begin position="106"/>
        <end position="118"/>
    </location>
</feature>
<dbReference type="Proteomes" id="UP000541444">
    <property type="component" value="Unassembled WGS sequence"/>
</dbReference>
<evidence type="ECO:0000256" key="1">
    <source>
        <dbReference type="SAM" id="MobiDB-lite"/>
    </source>
</evidence>
<accession>A0A7J7N4T2</accession>
<sequence>MMMMTFIYERRNKAKTWDQQGLVPRAVTHIEKMKKSYGKYDIAEVRPPPVIRPTGRPRKQRRKDADKLNGNGGERKCVKCGMFGHNKKTCKGSPTLPQPPIRRPISRKDTPVSQRELRANMGFNITNDEPMGTRDRSGRSSIREGGRSGGRGSGRSCVGTGGRSSAAPGGRSSAAAGSRSSAAPGGRSSAVVGGRSSAALGSRSSAVAGGRSSAGGRLSATASGRSSVATGGRSSVAAGGRSSVAPGGRSRGRSSNSQSRGRGSYNAYIGEWFKCSQGSGPRSTIDSQRSQTNQSKTVEPDTCYTPRK</sequence>
<name>A0A7J7N4T2_9MAGN</name>
<evidence type="ECO:0000313" key="2">
    <source>
        <dbReference type="EMBL" id="KAF6162136.1"/>
    </source>
</evidence>
<protein>
    <recommendedName>
        <fullName evidence="4">CCHC-type domain-containing protein</fullName>
    </recommendedName>
</protein>
<evidence type="ECO:0000313" key="3">
    <source>
        <dbReference type="Proteomes" id="UP000541444"/>
    </source>
</evidence>
<dbReference type="OrthoDB" id="1036089at2759"/>
<feature type="compositionally biased region" description="Basic and acidic residues" evidence="1">
    <location>
        <begin position="63"/>
        <end position="77"/>
    </location>
</feature>
<comment type="caution">
    <text evidence="2">The sequence shown here is derived from an EMBL/GenBank/DDBJ whole genome shotgun (WGS) entry which is preliminary data.</text>
</comment>
<dbReference type="SUPFAM" id="SSF69349">
    <property type="entry name" value="Phage fibre proteins"/>
    <property type="match status" value="1"/>
</dbReference>
<evidence type="ECO:0008006" key="4">
    <source>
        <dbReference type="Google" id="ProtNLM"/>
    </source>
</evidence>
<feature type="compositionally biased region" description="Basic and acidic residues" evidence="1">
    <location>
        <begin position="131"/>
        <end position="146"/>
    </location>
</feature>
<dbReference type="AlphaFoldDB" id="A0A7J7N4T2"/>
<proteinExistence type="predicted"/>
<organism evidence="2 3">
    <name type="scientific">Kingdonia uniflora</name>
    <dbReference type="NCBI Taxonomy" id="39325"/>
    <lineage>
        <taxon>Eukaryota</taxon>
        <taxon>Viridiplantae</taxon>
        <taxon>Streptophyta</taxon>
        <taxon>Embryophyta</taxon>
        <taxon>Tracheophyta</taxon>
        <taxon>Spermatophyta</taxon>
        <taxon>Magnoliopsida</taxon>
        <taxon>Ranunculales</taxon>
        <taxon>Circaeasteraceae</taxon>
        <taxon>Kingdonia</taxon>
    </lineage>
</organism>
<reference evidence="2 3" key="1">
    <citation type="journal article" date="2020" name="IScience">
        <title>Genome Sequencing of the Endangered Kingdonia uniflora (Circaeasteraceae, Ranunculales) Reveals Potential Mechanisms of Evolutionary Specialization.</title>
        <authorList>
            <person name="Sun Y."/>
            <person name="Deng T."/>
            <person name="Zhang A."/>
            <person name="Moore M.J."/>
            <person name="Landis J.B."/>
            <person name="Lin N."/>
            <person name="Zhang H."/>
            <person name="Zhang X."/>
            <person name="Huang J."/>
            <person name="Zhang X."/>
            <person name="Sun H."/>
            <person name="Wang H."/>
        </authorList>
    </citation>
    <scope>NUCLEOTIDE SEQUENCE [LARGE SCALE GENOMIC DNA]</scope>
    <source>
        <strain evidence="2">TB1705</strain>
        <tissue evidence="2">Leaf</tissue>
    </source>
</reference>
<feature type="compositionally biased region" description="Polar residues" evidence="1">
    <location>
        <begin position="277"/>
        <end position="297"/>
    </location>
</feature>
<gene>
    <name evidence="2" type="ORF">GIB67_008265</name>
</gene>
<keyword evidence="3" id="KW-1185">Reference proteome</keyword>
<dbReference type="EMBL" id="JACGCM010001055">
    <property type="protein sequence ID" value="KAF6162136.1"/>
    <property type="molecule type" value="Genomic_DNA"/>
</dbReference>
<feature type="compositionally biased region" description="Low complexity" evidence="1">
    <location>
        <begin position="154"/>
        <end position="263"/>
    </location>
</feature>
<feature type="region of interest" description="Disordered" evidence="1">
    <location>
        <begin position="46"/>
        <end position="263"/>
    </location>
</feature>
<feature type="region of interest" description="Disordered" evidence="1">
    <location>
        <begin position="277"/>
        <end position="308"/>
    </location>
</feature>